<keyword evidence="3" id="KW-1185">Reference proteome</keyword>
<reference evidence="2 3" key="1">
    <citation type="journal article" date="2014" name="Front. Genet.">
        <title>Genome and metabolic network of "Candidatus Phaeomarinobacter ectocarpi" Ec32, a new candidate genus of Alphaproteobacteria frequently associated with brown algae.</title>
        <authorList>
            <person name="Dittami S.M."/>
            <person name="Barbeyron T."/>
            <person name="Boyen C."/>
            <person name="Cambefort J."/>
            <person name="Collet G."/>
            <person name="Delage L."/>
            <person name="Gobet A."/>
            <person name="Groisillier A."/>
            <person name="Leblanc C."/>
            <person name="Michel G."/>
            <person name="Scornet D."/>
            <person name="Siegel A."/>
            <person name="Tapia J.E."/>
            <person name="Tonon T."/>
        </authorList>
    </citation>
    <scope>NUCLEOTIDE SEQUENCE [LARGE SCALE GENOMIC DNA]</scope>
    <source>
        <strain evidence="2 3">Ec32</strain>
    </source>
</reference>
<dbReference type="EMBL" id="HG966617">
    <property type="protein sequence ID" value="CDO59657.1"/>
    <property type="molecule type" value="Genomic_DNA"/>
</dbReference>
<evidence type="ECO:0000259" key="1">
    <source>
        <dbReference type="Pfam" id="PF06904"/>
    </source>
</evidence>
<dbReference type="AlphaFoldDB" id="X5MCY1"/>
<feature type="domain" description="Extensin-like C-terminal" evidence="1">
    <location>
        <begin position="48"/>
        <end position="219"/>
    </location>
</feature>
<evidence type="ECO:0000313" key="2">
    <source>
        <dbReference type="EMBL" id="CDO59657.1"/>
    </source>
</evidence>
<organism evidence="2 3">
    <name type="scientific">Candidatus Phaeomarinibacter ectocarpi</name>
    <dbReference type="NCBI Taxonomy" id="1458461"/>
    <lineage>
        <taxon>Bacteria</taxon>
        <taxon>Pseudomonadati</taxon>
        <taxon>Pseudomonadota</taxon>
        <taxon>Alphaproteobacteria</taxon>
        <taxon>Hyphomicrobiales</taxon>
        <taxon>Parvibaculaceae</taxon>
        <taxon>Candidatus Phaeomarinibacter</taxon>
    </lineage>
</organism>
<dbReference type="STRING" id="1458461.BN1012_Phect1443"/>
<proteinExistence type="predicted"/>
<gene>
    <name evidence="2" type="ORF">BN1012_Phect1443</name>
</gene>
<dbReference type="Pfam" id="PF06904">
    <property type="entry name" value="Extensin-like_C"/>
    <property type="match status" value="1"/>
</dbReference>
<dbReference type="InterPro" id="IPR009683">
    <property type="entry name" value="Extensin-like_C"/>
</dbReference>
<evidence type="ECO:0000313" key="3">
    <source>
        <dbReference type="Proteomes" id="UP000032160"/>
    </source>
</evidence>
<name>X5MCY1_9HYPH</name>
<accession>X5MCY1</accession>
<dbReference type="Proteomes" id="UP000032160">
    <property type="component" value="Chromosome I"/>
</dbReference>
<dbReference type="KEGG" id="pect:BN1012_Phect1443"/>
<sequence length="219" mass="23677">MFALALVSIFAFPLLPDRYDPSTPIDLTVKPNFVTPIKLARINRSFPACVNAVRAAGLEVDDHSIASDKPGCGMDRGLALKQARYRYGGGITITCPMMAALAQWELHVVAPAAQKHLGTDVSRVVHFGTYSCRNINGSATGRRSAHATGQALDVGGFWLADGGQVSVLNDWDGSGNKSAFLEEVRDGSCDIFRTVLSPDYNANHKDHFHFEVGGWGICR</sequence>
<protein>
    <submittedName>
        <fullName evidence="2">Extensin-like protein</fullName>
    </submittedName>
</protein>
<dbReference type="HOGENOM" id="CLU_043272_2_0_5"/>